<keyword evidence="1" id="KW-0472">Membrane</keyword>
<dbReference type="RefSeq" id="WP_162664045.1">
    <property type="nucleotide sequence ID" value="NZ_CP048020.1"/>
</dbReference>
<evidence type="ECO:0000313" key="3">
    <source>
        <dbReference type="EMBL" id="QHX43735.1"/>
    </source>
</evidence>
<reference evidence="3 4" key="1">
    <citation type="submission" date="2020-01" db="EMBL/GenBank/DDBJ databases">
        <title>Complete genome sequence of a human oral phylogroup 1 Treponema sp. strain ATCC 700766, originally isolated from periodontitis dental plaque.</title>
        <authorList>
            <person name="Chan Y."/>
            <person name="Huo Y.-B."/>
            <person name="Yu X.-L."/>
            <person name="Zeng H."/>
            <person name="Leung W.-K."/>
            <person name="Watt R.M."/>
        </authorList>
    </citation>
    <scope>NUCLEOTIDE SEQUENCE [LARGE SCALE GENOMIC DNA]</scope>
    <source>
        <strain evidence="3 4">OMZ 804</strain>
    </source>
</reference>
<keyword evidence="1" id="KW-1133">Transmembrane helix</keyword>
<keyword evidence="1" id="KW-0812">Transmembrane</keyword>
<dbReference type="KEGG" id="trz:GWP43_10115"/>
<dbReference type="SUPFAM" id="SSF53474">
    <property type="entry name" value="alpha/beta-Hydrolases"/>
    <property type="match status" value="1"/>
</dbReference>
<dbReference type="PANTHER" id="PTHR43689:SF8">
    <property type="entry name" value="ALPHA_BETA-HYDROLASES SUPERFAMILY PROTEIN"/>
    <property type="match status" value="1"/>
</dbReference>
<name>A0A6P1Y2C7_9SPIR</name>
<dbReference type="GO" id="GO:0016787">
    <property type="term" value="F:hydrolase activity"/>
    <property type="evidence" value="ECO:0007669"/>
    <property type="project" value="UniProtKB-KW"/>
</dbReference>
<evidence type="ECO:0000259" key="2">
    <source>
        <dbReference type="Pfam" id="PF12146"/>
    </source>
</evidence>
<dbReference type="Proteomes" id="UP000464374">
    <property type="component" value="Chromosome"/>
</dbReference>
<dbReference type="Gene3D" id="3.40.50.1820">
    <property type="entry name" value="alpha/beta hydrolase"/>
    <property type="match status" value="1"/>
</dbReference>
<dbReference type="EMBL" id="CP048020">
    <property type="protein sequence ID" value="QHX43735.1"/>
    <property type="molecule type" value="Genomic_DNA"/>
</dbReference>
<dbReference type="Pfam" id="PF12146">
    <property type="entry name" value="Hydrolase_4"/>
    <property type="match status" value="1"/>
</dbReference>
<dbReference type="InterPro" id="IPR000073">
    <property type="entry name" value="AB_hydrolase_1"/>
</dbReference>
<protein>
    <submittedName>
        <fullName evidence="3">Alpha/beta hydrolase</fullName>
    </submittedName>
</protein>
<proteinExistence type="predicted"/>
<evidence type="ECO:0000256" key="1">
    <source>
        <dbReference type="SAM" id="Phobius"/>
    </source>
</evidence>
<gene>
    <name evidence="3" type="ORF">GWP43_10115</name>
</gene>
<dbReference type="PANTHER" id="PTHR43689">
    <property type="entry name" value="HYDROLASE"/>
    <property type="match status" value="1"/>
</dbReference>
<feature type="transmembrane region" description="Helical" evidence="1">
    <location>
        <begin position="121"/>
        <end position="152"/>
    </location>
</feature>
<dbReference type="InterPro" id="IPR022742">
    <property type="entry name" value="Hydrolase_4"/>
</dbReference>
<evidence type="ECO:0000313" key="4">
    <source>
        <dbReference type="Proteomes" id="UP000464374"/>
    </source>
</evidence>
<keyword evidence="3" id="KW-0378">Hydrolase</keyword>
<dbReference type="InterPro" id="IPR029058">
    <property type="entry name" value="AB_hydrolase_fold"/>
</dbReference>
<sequence>MYTNDETWQKLQMFLPERNRISISCAPSEMFSTFDRTNIHLDIYNEHSNNGVTLVLFHGVGGNGRLLSFIAVPLAKRGYKIVCPDLPGYGYTEYEGIQSYKTWIETGVHIVRQELQRSKKIFVLGLSAGGMLAYNIACLAHGVSGIIVTTLLDNRLKPVRNYSAKNKLQARIALPLLRFIPKQIRHLKIPVKAITNMKAIVNNDRVLSLLLQDKRGAGSSVHLGLLCSMMESIPAVEPEAFEIPLLLCHPEKDRWTPEWISRLFFDRVRSQKQLCTLKNAGHFPIEQPGIAQLEEAVVSFIKKLSR</sequence>
<feature type="domain" description="Serine aminopeptidase S33" evidence="2">
    <location>
        <begin position="53"/>
        <end position="282"/>
    </location>
</feature>
<dbReference type="PRINTS" id="PR00111">
    <property type="entry name" value="ABHYDROLASE"/>
</dbReference>
<accession>A0A6P1Y2C7</accession>
<dbReference type="AlphaFoldDB" id="A0A6P1Y2C7"/>
<organism evidence="3 4">
    <name type="scientific">Treponema vincentii</name>
    <dbReference type="NCBI Taxonomy" id="69710"/>
    <lineage>
        <taxon>Bacteria</taxon>
        <taxon>Pseudomonadati</taxon>
        <taxon>Spirochaetota</taxon>
        <taxon>Spirochaetia</taxon>
        <taxon>Spirochaetales</taxon>
        <taxon>Treponemataceae</taxon>
        <taxon>Treponema</taxon>
    </lineage>
</organism>